<sequence length="119" mass="13901">MVRFAEKAEWEKRYFIPRSAWPLLAWQLFDDNYEEGLRKQKDLTDPEIVVYRPDEQDDQKPYTYNEILALVDDGVLDNLVHNDGGAIGVSDNDLRALGAFVEKSRDAWIERVSRLEIID</sequence>
<organism evidence="1 2">
    <name type="scientific">Methylocella silvestris</name>
    <dbReference type="NCBI Taxonomy" id="199596"/>
    <lineage>
        <taxon>Bacteria</taxon>
        <taxon>Pseudomonadati</taxon>
        <taxon>Pseudomonadota</taxon>
        <taxon>Alphaproteobacteria</taxon>
        <taxon>Hyphomicrobiales</taxon>
        <taxon>Beijerinckiaceae</taxon>
        <taxon>Methylocella</taxon>
    </lineage>
</organism>
<dbReference type="Proteomes" id="UP000236286">
    <property type="component" value="Unassembled WGS sequence"/>
</dbReference>
<proteinExistence type="predicted"/>
<dbReference type="RefSeq" id="WP_102842663.1">
    <property type="nucleotide sequence ID" value="NZ_PDZR01000003.1"/>
</dbReference>
<accession>A0A2J7TJY6</accession>
<dbReference type="EMBL" id="PDZR01000003">
    <property type="protein sequence ID" value="PNG27074.1"/>
    <property type="molecule type" value="Genomic_DNA"/>
</dbReference>
<gene>
    <name evidence="1" type="ORF">CR492_05105</name>
</gene>
<comment type="caution">
    <text evidence="1">The sequence shown here is derived from an EMBL/GenBank/DDBJ whole genome shotgun (WGS) entry which is preliminary data.</text>
</comment>
<evidence type="ECO:0000313" key="1">
    <source>
        <dbReference type="EMBL" id="PNG27074.1"/>
    </source>
</evidence>
<dbReference type="AlphaFoldDB" id="A0A2J7TJY6"/>
<protein>
    <submittedName>
        <fullName evidence="1">Uncharacterized protein</fullName>
    </submittedName>
</protein>
<reference evidence="1 2" key="1">
    <citation type="submission" date="2017-10" db="EMBL/GenBank/DDBJ databases">
        <title>Genome announcement of Methylocella silvestris TVC from permafrost.</title>
        <authorList>
            <person name="Wang J."/>
            <person name="Geng K."/>
            <person name="Ul-Haque F."/>
            <person name="Crombie A.T."/>
            <person name="Street L.E."/>
            <person name="Wookey P.A."/>
            <person name="Murrell J.C."/>
            <person name="Pratscher J."/>
        </authorList>
    </citation>
    <scope>NUCLEOTIDE SEQUENCE [LARGE SCALE GENOMIC DNA]</scope>
    <source>
        <strain evidence="1 2">TVC</strain>
    </source>
</reference>
<evidence type="ECO:0000313" key="2">
    <source>
        <dbReference type="Proteomes" id="UP000236286"/>
    </source>
</evidence>
<name>A0A2J7TJY6_METSI</name>